<accession>A0A6J4IIM7</accession>
<dbReference type="GO" id="GO:0015074">
    <property type="term" value="P:DNA integration"/>
    <property type="evidence" value="ECO:0007669"/>
    <property type="project" value="InterPro"/>
</dbReference>
<sequence>MLPRSKGDAAGGRVGVPRGQRPETCPVRAVEAWLRASAIRYGSVFCRVTRWGTVEQGRGLSGEGVRLVLRRRA</sequence>
<dbReference type="GO" id="GO:0006310">
    <property type="term" value="P:DNA recombination"/>
    <property type="evidence" value="ECO:0007669"/>
    <property type="project" value="InterPro"/>
</dbReference>
<reference evidence="2" key="1">
    <citation type="submission" date="2020-02" db="EMBL/GenBank/DDBJ databases">
        <authorList>
            <person name="Meier V. D."/>
        </authorList>
    </citation>
    <scope>NUCLEOTIDE SEQUENCE</scope>
    <source>
        <strain evidence="2">AVDCRST_MAG08</strain>
    </source>
</reference>
<name>A0A6J4IIM7_9PROT</name>
<organism evidence="2">
    <name type="scientific">uncultured Acetobacteraceae bacterium</name>
    <dbReference type="NCBI Taxonomy" id="169975"/>
    <lineage>
        <taxon>Bacteria</taxon>
        <taxon>Pseudomonadati</taxon>
        <taxon>Pseudomonadota</taxon>
        <taxon>Alphaproteobacteria</taxon>
        <taxon>Acetobacterales</taxon>
        <taxon>Acetobacteraceae</taxon>
        <taxon>environmental samples</taxon>
    </lineage>
</organism>
<dbReference type="EMBL" id="CADCTG010000176">
    <property type="protein sequence ID" value="CAA9253849.1"/>
    <property type="molecule type" value="Genomic_DNA"/>
</dbReference>
<protein>
    <submittedName>
        <fullName evidence="2">Uncharacterized protein</fullName>
    </submittedName>
</protein>
<feature type="region of interest" description="Disordered" evidence="1">
    <location>
        <begin position="1"/>
        <end position="22"/>
    </location>
</feature>
<dbReference type="GO" id="GO:0003677">
    <property type="term" value="F:DNA binding"/>
    <property type="evidence" value="ECO:0007669"/>
    <property type="project" value="InterPro"/>
</dbReference>
<dbReference type="InterPro" id="IPR013762">
    <property type="entry name" value="Integrase-like_cat_sf"/>
</dbReference>
<evidence type="ECO:0000313" key="2">
    <source>
        <dbReference type="EMBL" id="CAA9253849.1"/>
    </source>
</evidence>
<dbReference type="Gene3D" id="1.10.443.10">
    <property type="entry name" value="Intergrase catalytic core"/>
    <property type="match status" value="1"/>
</dbReference>
<proteinExistence type="predicted"/>
<evidence type="ECO:0000256" key="1">
    <source>
        <dbReference type="SAM" id="MobiDB-lite"/>
    </source>
</evidence>
<dbReference type="AlphaFoldDB" id="A0A6J4IIM7"/>
<gene>
    <name evidence="2" type="ORF">AVDCRST_MAG08-2371</name>
</gene>